<keyword evidence="8" id="KW-0812">Transmembrane</keyword>
<evidence type="ECO:0000313" key="10">
    <source>
        <dbReference type="EMBL" id="KAJ3843105.1"/>
    </source>
</evidence>
<organism evidence="10 11">
    <name type="scientific">Lentinula raphanica</name>
    <dbReference type="NCBI Taxonomy" id="153919"/>
    <lineage>
        <taxon>Eukaryota</taxon>
        <taxon>Fungi</taxon>
        <taxon>Dikarya</taxon>
        <taxon>Basidiomycota</taxon>
        <taxon>Agaricomycotina</taxon>
        <taxon>Agaricomycetes</taxon>
        <taxon>Agaricomycetidae</taxon>
        <taxon>Agaricales</taxon>
        <taxon>Marasmiineae</taxon>
        <taxon>Omphalotaceae</taxon>
        <taxon>Lentinula</taxon>
    </lineage>
</organism>
<keyword evidence="8" id="KW-1133">Transmembrane helix</keyword>
<proteinExistence type="inferred from homology"/>
<keyword evidence="2" id="KW-0575">Peroxidase</keyword>
<sequence>MSLLAPIASRYPQLVNTNDDCFNPKASVAFPATARGAEGDHPYIRPSPQIDSRAPCPGLNTLANHGYIPRSGRNIPFVLLVRAIMEVYNVSLALALMLTIPGFLLYAQFRLNWKSIGPSGAWSVPVLSYTLTLSALASFGPGLKIAHRASLVHPDYPSEKPEMSMVHGLLSADSSLTGSDEERGYFTLHDLASLRVSRESSPSDKLDTIHEQVALGESSLTWLIFAKHVSATGSPGIPLSYLEQWFGDERIPDWWTRPTETIGLIQARKLAQQVQEEMELIRKGKNIRE</sequence>
<feature type="transmembrane region" description="Helical" evidence="8">
    <location>
        <begin position="121"/>
        <end position="140"/>
    </location>
</feature>
<dbReference type="EMBL" id="MU805985">
    <property type="protein sequence ID" value="KAJ3843105.1"/>
    <property type="molecule type" value="Genomic_DNA"/>
</dbReference>
<comment type="caution">
    <text evidence="10">The sequence shown here is derived from an EMBL/GenBank/DDBJ whole genome shotgun (WGS) entry which is preliminary data.</text>
</comment>
<dbReference type="PANTHER" id="PTHR33577">
    <property type="entry name" value="STERIGMATOCYSTIN BIOSYNTHESIS PEROXIDASE STCC-RELATED"/>
    <property type="match status" value="1"/>
</dbReference>
<evidence type="ECO:0000256" key="2">
    <source>
        <dbReference type="ARBA" id="ARBA00022559"/>
    </source>
</evidence>
<dbReference type="PANTHER" id="PTHR33577:SF18">
    <property type="entry name" value="HEME HALOPEROXIDASE FAMILY PROFILE DOMAIN-CONTAINING PROTEIN"/>
    <property type="match status" value="1"/>
</dbReference>
<reference evidence="10" key="1">
    <citation type="submission" date="2022-08" db="EMBL/GenBank/DDBJ databases">
        <authorList>
            <consortium name="DOE Joint Genome Institute"/>
            <person name="Min B."/>
            <person name="Riley R."/>
            <person name="Sierra-Patev S."/>
            <person name="Naranjo-Ortiz M."/>
            <person name="Looney B."/>
            <person name="Konkel Z."/>
            <person name="Slot J.C."/>
            <person name="Sakamoto Y."/>
            <person name="Steenwyk J.L."/>
            <person name="Rokas A."/>
            <person name="Carro J."/>
            <person name="Camarero S."/>
            <person name="Ferreira P."/>
            <person name="Molpeceres G."/>
            <person name="Ruiz-Duenas F.J."/>
            <person name="Serrano A."/>
            <person name="Henrissat B."/>
            <person name="Drula E."/>
            <person name="Hughes K.W."/>
            <person name="Mata J.L."/>
            <person name="Ishikawa N.K."/>
            <person name="Vargas-Isla R."/>
            <person name="Ushijima S."/>
            <person name="Smith C.A."/>
            <person name="Ahrendt S."/>
            <person name="Andreopoulos W."/>
            <person name="He G."/>
            <person name="Labutti K."/>
            <person name="Lipzen A."/>
            <person name="Ng V."/>
            <person name="Sandor L."/>
            <person name="Barry K."/>
            <person name="Martinez A.T."/>
            <person name="Xiao Y."/>
            <person name="Gibbons J.G."/>
            <person name="Terashima K."/>
            <person name="Hibbett D.S."/>
            <person name="Grigoriev I.V."/>
        </authorList>
    </citation>
    <scope>NUCLEOTIDE SEQUENCE</scope>
    <source>
        <strain evidence="10">TFB9207</strain>
    </source>
</reference>
<keyword evidence="4" id="KW-0479">Metal-binding</keyword>
<accession>A0AA38UJ17</accession>
<comment type="cofactor">
    <cofactor evidence="1">
        <name>heme b</name>
        <dbReference type="ChEBI" id="CHEBI:60344"/>
    </cofactor>
</comment>
<keyword evidence="6" id="KW-0408">Iron</keyword>
<dbReference type="Proteomes" id="UP001163846">
    <property type="component" value="Unassembled WGS sequence"/>
</dbReference>
<evidence type="ECO:0000256" key="4">
    <source>
        <dbReference type="ARBA" id="ARBA00022723"/>
    </source>
</evidence>
<evidence type="ECO:0000256" key="5">
    <source>
        <dbReference type="ARBA" id="ARBA00023002"/>
    </source>
</evidence>
<protein>
    <submittedName>
        <fullName evidence="10">Cloroperoxidase</fullName>
    </submittedName>
</protein>
<keyword evidence="5" id="KW-0560">Oxidoreductase</keyword>
<keyword evidence="3" id="KW-0349">Heme</keyword>
<evidence type="ECO:0000313" key="11">
    <source>
        <dbReference type="Proteomes" id="UP001163846"/>
    </source>
</evidence>
<dbReference type="PROSITE" id="PS51405">
    <property type="entry name" value="HEME_HALOPEROXIDASE"/>
    <property type="match status" value="1"/>
</dbReference>
<dbReference type="SUPFAM" id="SSF47571">
    <property type="entry name" value="Cloroperoxidase"/>
    <property type="match status" value="1"/>
</dbReference>
<name>A0AA38UJ17_9AGAR</name>
<dbReference type="AlphaFoldDB" id="A0AA38UJ17"/>
<evidence type="ECO:0000256" key="1">
    <source>
        <dbReference type="ARBA" id="ARBA00001970"/>
    </source>
</evidence>
<dbReference type="InterPro" id="IPR000028">
    <property type="entry name" value="Chloroperoxidase"/>
</dbReference>
<dbReference type="Gene3D" id="1.10.489.10">
    <property type="entry name" value="Chloroperoxidase-like"/>
    <property type="match status" value="1"/>
</dbReference>
<evidence type="ECO:0000256" key="7">
    <source>
        <dbReference type="ARBA" id="ARBA00025795"/>
    </source>
</evidence>
<dbReference type="GO" id="GO:0004601">
    <property type="term" value="F:peroxidase activity"/>
    <property type="evidence" value="ECO:0007669"/>
    <property type="project" value="UniProtKB-KW"/>
</dbReference>
<comment type="similarity">
    <text evidence="7">Belongs to the chloroperoxidase family.</text>
</comment>
<evidence type="ECO:0000256" key="6">
    <source>
        <dbReference type="ARBA" id="ARBA00023004"/>
    </source>
</evidence>
<feature type="transmembrane region" description="Helical" evidence="8">
    <location>
        <begin position="87"/>
        <end position="109"/>
    </location>
</feature>
<dbReference type="GO" id="GO:0046872">
    <property type="term" value="F:metal ion binding"/>
    <property type="evidence" value="ECO:0007669"/>
    <property type="project" value="UniProtKB-KW"/>
</dbReference>
<gene>
    <name evidence="10" type="ORF">F5878DRAFT_605792</name>
</gene>
<evidence type="ECO:0000256" key="8">
    <source>
        <dbReference type="SAM" id="Phobius"/>
    </source>
</evidence>
<keyword evidence="8" id="KW-0472">Membrane</keyword>
<dbReference type="Pfam" id="PF01328">
    <property type="entry name" value="Peroxidase_2"/>
    <property type="match status" value="1"/>
</dbReference>
<keyword evidence="11" id="KW-1185">Reference proteome</keyword>
<dbReference type="InterPro" id="IPR036851">
    <property type="entry name" value="Chloroperoxidase-like_sf"/>
</dbReference>
<evidence type="ECO:0000259" key="9">
    <source>
        <dbReference type="PROSITE" id="PS51405"/>
    </source>
</evidence>
<evidence type="ECO:0000256" key="3">
    <source>
        <dbReference type="ARBA" id="ARBA00022617"/>
    </source>
</evidence>
<feature type="domain" description="Heme haloperoxidase family profile" evidence="9">
    <location>
        <begin position="39"/>
        <end position="269"/>
    </location>
</feature>